<feature type="transmembrane region" description="Helical" evidence="1">
    <location>
        <begin position="50"/>
        <end position="73"/>
    </location>
</feature>
<proteinExistence type="predicted"/>
<evidence type="ECO:0000256" key="1">
    <source>
        <dbReference type="SAM" id="Phobius"/>
    </source>
</evidence>
<evidence type="ECO:0000313" key="3">
    <source>
        <dbReference type="Proteomes" id="UP001400965"/>
    </source>
</evidence>
<dbReference type="PANTHER" id="PTHR40076:SF1">
    <property type="entry name" value="MEMBRANE PROTEIN"/>
    <property type="match status" value="1"/>
</dbReference>
<feature type="transmembrane region" description="Helical" evidence="1">
    <location>
        <begin position="93"/>
        <end position="126"/>
    </location>
</feature>
<keyword evidence="3" id="KW-1185">Reference proteome</keyword>
<dbReference type="RefSeq" id="WP_346041556.1">
    <property type="nucleotide sequence ID" value="NZ_BAAACP010000002.1"/>
</dbReference>
<evidence type="ECO:0000313" key="2">
    <source>
        <dbReference type="EMBL" id="GAA0861651.1"/>
    </source>
</evidence>
<keyword evidence="1" id="KW-0812">Transmembrane</keyword>
<comment type="caution">
    <text evidence="2">The sequence shown here is derived from an EMBL/GenBank/DDBJ whole genome shotgun (WGS) entry which is preliminary data.</text>
</comment>
<keyword evidence="1" id="KW-0472">Membrane</keyword>
<sequence>MVSRLELKSRAKSQLKDNWILAIITFVCYSLILQLVNVEFTKSVEASNFGIALNILGILLYGPLQIGICRFSLNLSKGDSSAKFKDLFSGFDVFLKSLIMNLIIMICISIGMILFIIPGIILIFMFSQANYILAENPEKSSIECLKESIKMMKGYKFEYFVLYLSFAGWFILSILTFGIGFLWLIPYYQITTTNFYLELKNN</sequence>
<keyword evidence="1" id="KW-1133">Transmembrane helix</keyword>
<accession>A0ABN1LXT0</accession>
<gene>
    <name evidence="2" type="ORF">GCM10008917_03840</name>
</gene>
<dbReference type="Proteomes" id="UP001400965">
    <property type="component" value="Unassembled WGS sequence"/>
</dbReference>
<name>A0ABN1LXT0_9FIRM</name>
<feature type="transmembrane region" description="Helical" evidence="1">
    <location>
        <begin position="160"/>
        <end position="185"/>
    </location>
</feature>
<protein>
    <submittedName>
        <fullName evidence="2">DUF975 family protein</fullName>
    </submittedName>
</protein>
<reference evidence="2 3" key="1">
    <citation type="journal article" date="2019" name="Int. J. Syst. Evol. Microbiol.">
        <title>The Global Catalogue of Microorganisms (GCM) 10K type strain sequencing project: providing services to taxonomists for standard genome sequencing and annotation.</title>
        <authorList>
            <consortium name="The Broad Institute Genomics Platform"/>
            <consortium name="The Broad Institute Genome Sequencing Center for Infectious Disease"/>
            <person name="Wu L."/>
            <person name="Ma J."/>
        </authorList>
    </citation>
    <scope>NUCLEOTIDE SEQUENCE [LARGE SCALE GENOMIC DNA]</scope>
    <source>
        <strain evidence="2 3">JCM 6486</strain>
    </source>
</reference>
<dbReference type="PANTHER" id="PTHR40076">
    <property type="entry name" value="MEMBRANE PROTEIN-RELATED"/>
    <property type="match status" value="1"/>
</dbReference>
<dbReference type="Pfam" id="PF06161">
    <property type="entry name" value="DUF975"/>
    <property type="match status" value="1"/>
</dbReference>
<dbReference type="InterPro" id="IPR010380">
    <property type="entry name" value="DUF975"/>
</dbReference>
<feature type="transmembrane region" description="Helical" evidence="1">
    <location>
        <begin position="20"/>
        <end position="38"/>
    </location>
</feature>
<dbReference type="EMBL" id="BAAACP010000002">
    <property type="protein sequence ID" value="GAA0861651.1"/>
    <property type="molecule type" value="Genomic_DNA"/>
</dbReference>
<organism evidence="2 3">
    <name type="scientific">Paraclostridium tenue</name>
    <dbReference type="NCBI Taxonomy" id="1737"/>
    <lineage>
        <taxon>Bacteria</taxon>
        <taxon>Bacillati</taxon>
        <taxon>Bacillota</taxon>
        <taxon>Clostridia</taxon>
        <taxon>Peptostreptococcales</taxon>
        <taxon>Peptostreptococcaceae</taxon>
        <taxon>Paraclostridium</taxon>
    </lineage>
</organism>